<sequence length="254" mass="28736">MKEREAVTITGLVLFLALFWLGFLFHQSPRFAGSLWGGVFGVSGATLMLVPLAYLIIKRVKTFKQAVTRRVSMRTLLAWHIYAGVVGPILVLFHTGHKFESPLGIALTSMTVIVVLSGFTGRYLMGRISQEIKEKRTMLDGLNASYQETLQRLRTCCADKTAQLKPFDGFFSRLLGGAFFSVQEQETETMSIGLRAIRLSDAIADLEYAIKTHDTIKHMFTLWLRIHITLSMVLYTLLAFHIWAAIHFGLRWFS</sequence>
<feature type="transmembrane region" description="Helical" evidence="1">
    <location>
        <begin position="77"/>
        <end position="97"/>
    </location>
</feature>
<accession>A0ABU3K2X1</accession>
<organism evidence="2 3">
    <name type="scientific">Candidatus Nitronereus thalassa</name>
    <dbReference type="NCBI Taxonomy" id="3020898"/>
    <lineage>
        <taxon>Bacteria</taxon>
        <taxon>Pseudomonadati</taxon>
        <taxon>Nitrospirota</taxon>
        <taxon>Nitrospiria</taxon>
        <taxon>Nitrospirales</taxon>
        <taxon>Nitrospiraceae</taxon>
        <taxon>Candidatus Nitronereus</taxon>
    </lineage>
</organism>
<dbReference type="Proteomes" id="UP001250932">
    <property type="component" value="Unassembled WGS sequence"/>
</dbReference>
<keyword evidence="3" id="KW-1185">Reference proteome</keyword>
<evidence type="ECO:0000256" key="1">
    <source>
        <dbReference type="SAM" id="Phobius"/>
    </source>
</evidence>
<keyword evidence="1" id="KW-0472">Membrane</keyword>
<gene>
    <name evidence="2" type="ORF">PPG34_00145</name>
</gene>
<evidence type="ECO:0000313" key="3">
    <source>
        <dbReference type="Proteomes" id="UP001250932"/>
    </source>
</evidence>
<keyword evidence="1" id="KW-0812">Transmembrane</keyword>
<feature type="transmembrane region" description="Helical" evidence="1">
    <location>
        <begin position="31"/>
        <end position="57"/>
    </location>
</feature>
<feature type="transmembrane region" description="Helical" evidence="1">
    <location>
        <begin position="7"/>
        <end position="25"/>
    </location>
</feature>
<evidence type="ECO:0000313" key="2">
    <source>
        <dbReference type="EMBL" id="MDT7040738.1"/>
    </source>
</evidence>
<name>A0ABU3K2X1_9BACT</name>
<evidence type="ECO:0008006" key="4">
    <source>
        <dbReference type="Google" id="ProtNLM"/>
    </source>
</evidence>
<protein>
    <recommendedName>
        <fullName evidence="4">Ferric reductase like transmembrane component</fullName>
    </recommendedName>
</protein>
<proteinExistence type="predicted"/>
<feature type="transmembrane region" description="Helical" evidence="1">
    <location>
        <begin position="103"/>
        <end position="125"/>
    </location>
</feature>
<reference evidence="2 3" key="1">
    <citation type="journal article" date="2023" name="ISME J.">
        <title>Cultivation and genomic characterization of novel and ubiquitous marine nitrite-oxidizing bacteria from the Nitrospirales.</title>
        <authorList>
            <person name="Mueller A.J."/>
            <person name="Daebeler A."/>
            <person name="Herbold C.W."/>
            <person name="Kirkegaard R.H."/>
            <person name="Daims H."/>
        </authorList>
    </citation>
    <scope>NUCLEOTIDE SEQUENCE [LARGE SCALE GENOMIC DNA]</scope>
    <source>
        <strain evidence="2 3">EB</strain>
    </source>
</reference>
<dbReference type="EMBL" id="JAQOUE010000001">
    <property type="protein sequence ID" value="MDT7040738.1"/>
    <property type="molecule type" value="Genomic_DNA"/>
</dbReference>
<keyword evidence="1" id="KW-1133">Transmembrane helix</keyword>
<dbReference type="RefSeq" id="WP_313831096.1">
    <property type="nucleotide sequence ID" value="NZ_JAQOUE010000001.1"/>
</dbReference>
<feature type="transmembrane region" description="Helical" evidence="1">
    <location>
        <begin position="222"/>
        <end position="246"/>
    </location>
</feature>
<comment type="caution">
    <text evidence="2">The sequence shown here is derived from an EMBL/GenBank/DDBJ whole genome shotgun (WGS) entry which is preliminary data.</text>
</comment>